<dbReference type="CTD" id="20214012"/>
<dbReference type="Proteomes" id="UP000015101">
    <property type="component" value="Unassembled WGS sequence"/>
</dbReference>
<dbReference type="RefSeq" id="XP_009022526.1">
    <property type="nucleotide sequence ID" value="XM_009024278.1"/>
</dbReference>
<dbReference type="Pfam" id="PF18201">
    <property type="entry name" value="PIH1_CS"/>
    <property type="match status" value="1"/>
</dbReference>
<comment type="similarity">
    <text evidence="1">Belongs to the PIH1 family.</text>
</comment>
<evidence type="ECO:0000313" key="6">
    <source>
        <dbReference type="Proteomes" id="UP000015101"/>
    </source>
</evidence>
<dbReference type="eggNOG" id="ENOG502RZWX">
    <property type="taxonomic scope" value="Eukaryota"/>
</dbReference>
<protein>
    <recommendedName>
        <fullName evidence="3">PIH1D1/2/3 CS-like domain-containing protein</fullName>
    </recommendedName>
</protein>
<dbReference type="EMBL" id="KB097143">
    <property type="protein sequence ID" value="ESN98744.1"/>
    <property type="molecule type" value="Genomic_DNA"/>
</dbReference>
<organism evidence="5 6">
    <name type="scientific">Helobdella robusta</name>
    <name type="common">Californian leech</name>
    <dbReference type="NCBI Taxonomy" id="6412"/>
    <lineage>
        <taxon>Eukaryota</taxon>
        <taxon>Metazoa</taxon>
        <taxon>Spiralia</taxon>
        <taxon>Lophotrochozoa</taxon>
        <taxon>Annelida</taxon>
        <taxon>Clitellata</taxon>
        <taxon>Hirudinea</taxon>
        <taxon>Rhynchobdellida</taxon>
        <taxon>Glossiphoniidae</taxon>
        <taxon>Helobdella</taxon>
    </lineage>
</organism>
<dbReference type="KEGG" id="hro:HELRODRAFT_67100"/>
<gene>
    <name evidence="5" type="primary">20214012</name>
    <name evidence="4" type="ORF">HELRODRAFT_67100</name>
</gene>
<dbReference type="GO" id="GO:0051087">
    <property type="term" value="F:protein-folding chaperone binding"/>
    <property type="evidence" value="ECO:0007669"/>
    <property type="project" value="InterPro"/>
</dbReference>
<dbReference type="EnsemblMetazoa" id="HelroT67100">
    <property type="protein sequence ID" value="HelroP67100"/>
    <property type="gene ID" value="HelroG67100"/>
</dbReference>
<sequence length="133" mass="15391">IKTQTKDIWDEGELNEGSEFNDLDDPRPEPKYEMIFKQSVTPEDMFLQMGNKTTSTASCENLIVKIYLPGSKISEVNLDVKELFLDCRTPKYKLGLFLPHSNDPKVAKAQWNPKDELLTVTLKLIRDYDDFNF</sequence>
<keyword evidence="6" id="KW-1185">Reference proteome</keyword>
<reference evidence="5" key="3">
    <citation type="submission" date="2015-06" db="UniProtKB">
        <authorList>
            <consortium name="EnsemblMetazoa"/>
        </authorList>
    </citation>
    <scope>IDENTIFICATION</scope>
</reference>
<dbReference type="GO" id="GO:0005737">
    <property type="term" value="C:cytoplasm"/>
    <property type="evidence" value="ECO:0000318"/>
    <property type="project" value="GO_Central"/>
</dbReference>
<feature type="compositionally biased region" description="Acidic residues" evidence="2">
    <location>
        <begin position="10"/>
        <end position="23"/>
    </location>
</feature>
<dbReference type="OrthoDB" id="25887at2759"/>
<dbReference type="EMBL" id="AMQM01001049">
    <property type="status" value="NOT_ANNOTATED_CDS"/>
    <property type="molecule type" value="Genomic_DNA"/>
</dbReference>
<dbReference type="OMA" id="GSSAKWH"/>
<evidence type="ECO:0000256" key="1">
    <source>
        <dbReference type="ARBA" id="ARBA00008511"/>
    </source>
</evidence>
<evidence type="ECO:0000256" key="2">
    <source>
        <dbReference type="SAM" id="MobiDB-lite"/>
    </source>
</evidence>
<dbReference type="InterPro" id="IPR026697">
    <property type="entry name" value="DNAAF6"/>
</dbReference>
<dbReference type="PANTHER" id="PTHR21083">
    <property type="entry name" value="TWISTER"/>
    <property type="match status" value="1"/>
</dbReference>
<proteinExistence type="inferred from homology"/>
<dbReference type="STRING" id="6412.T1FYW4"/>
<dbReference type="GO" id="GO:0070286">
    <property type="term" value="P:axonemal dynein complex assembly"/>
    <property type="evidence" value="ECO:0000318"/>
    <property type="project" value="GO_Central"/>
</dbReference>
<dbReference type="InterPro" id="IPR041442">
    <property type="entry name" value="PIH1D1/2/3_CS-like"/>
</dbReference>
<evidence type="ECO:0000259" key="3">
    <source>
        <dbReference type="Pfam" id="PF18201"/>
    </source>
</evidence>
<evidence type="ECO:0000313" key="4">
    <source>
        <dbReference type="EMBL" id="ESN98744.1"/>
    </source>
</evidence>
<feature type="domain" description="PIH1D1/2/3 CS-like" evidence="3">
    <location>
        <begin position="29"/>
        <end position="123"/>
    </location>
</feature>
<evidence type="ECO:0000313" key="5">
    <source>
        <dbReference type="EnsemblMetazoa" id="HelroP67100"/>
    </source>
</evidence>
<feature type="region of interest" description="Disordered" evidence="2">
    <location>
        <begin position="1"/>
        <end position="28"/>
    </location>
</feature>
<dbReference type="InParanoid" id="T1FYW4"/>
<dbReference type="HOGENOM" id="CLU_106090_1_0_1"/>
<dbReference type="AlphaFoldDB" id="T1FYW4"/>
<name>T1FYW4_HELRO</name>
<dbReference type="GeneID" id="20214012"/>
<dbReference type="PANTHER" id="PTHR21083:SF0">
    <property type="entry name" value="DYNEIN AXONEMAL ASSEMBLY FACTOR 6"/>
    <property type="match status" value="1"/>
</dbReference>
<reference evidence="6" key="1">
    <citation type="submission" date="2012-12" db="EMBL/GenBank/DDBJ databases">
        <authorList>
            <person name="Hellsten U."/>
            <person name="Grimwood J."/>
            <person name="Chapman J.A."/>
            <person name="Shapiro H."/>
            <person name="Aerts A."/>
            <person name="Otillar R.P."/>
            <person name="Terry A.Y."/>
            <person name="Boore J.L."/>
            <person name="Simakov O."/>
            <person name="Marletaz F."/>
            <person name="Cho S.-J."/>
            <person name="Edsinger-Gonzales E."/>
            <person name="Havlak P."/>
            <person name="Kuo D.-H."/>
            <person name="Larsson T."/>
            <person name="Lv J."/>
            <person name="Arendt D."/>
            <person name="Savage R."/>
            <person name="Osoegawa K."/>
            <person name="de Jong P."/>
            <person name="Lindberg D.R."/>
            <person name="Seaver E.C."/>
            <person name="Weisblat D.A."/>
            <person name="Putnam N.H."/>
            <person name="Grigoriev I.V."/>
            <person name="Rokhsar D.S."/>
        </authorList>
    </citation>
    <scope>NUCLEOTIDE SEQUENCE</scope>
</reference>
<reference evidence="4 6" key="2">
    <citation type="journal article" date="2013" name="Nature">
        <title>Insights into bilaterian evolution from three spiralian genomes.</title>
        <authorList>
            <person name="Simakov O."/>
            <person name="Marletaz F."/>
            <person name="Cho S.J."/>
            <person name="Edsinger-Gonzales E."/>
            <person name="Havlak P."/>
            <person name="Hellsten U."/>
            <person name="Kuo D.H."/>
            <person name="Larsson T."/>
            <person name="Lv J."/>
            <person name="Arendt D."/>
            <person name="Savage R."/>
            <person name="Osoegawa K."/>
            <person name="de Jong P."/>
            <person name="Grimwood J."/>
            <person name="Chapman J.A."/>
            <person name="Shapiro H."/>
            <person name="Aerts A."/>
            <person name="Otillar R.P."/>
            <person name="Terry A.Y."/>
            <person name="Boore J.L."/>
            <person name="Grigoriev I.V."/>
            <person name="Lindberg D.R."/>
            <person name="Seaver E.C."/>
            <person name="Weisblat D.A."/>
            <person name="Putnam N.H."/>
            <person name="Rokhsar D.S."/>
        </authorList>
    </citation>
    <scope>NUCLEOTIDE SEQUENCE</scope>
</reference>
<accession>T1FYW4</accession>
<dbReference type="GO" id="GO:0045505">
    <property type="term" value="F:dynein intermediate chain binding"/>
    <property type="evidence" value="ECO:0000318"/>
    <property type="project" value="GO_Central"/>
</dbReference>